<comment type="caution">
    <text evidence="2">The sequence shown here is derived from an EMBL/GenBank/DDBJ whole genome shotgun (WGS) entry which is preliminary data.</text>
</comment>
<keyword evidence="3" id="KW-1185">Reference proteome</keyword>
<gene>
    <name evidence="2" type="ORF">EVAR_11843_1</name>
</gene>
<dbReference type="Proteomes" id="UP000299102">
    <property type="component" value="Unassembled WGS sequence"/>
</dbReference>
<organism evidence="2 3">
    <name type="scientific">Eumeta variegata</name>
    <name type="common">Bagworm moth</name>
    <name type="synonym">Eumeta japonica</name>
    <dbReference type="NCBI Taxonomy" id="151549"/>
    <lineage>
        <taxon>Eukaryota</taxon>
        <taxon>Metazoa</taxon>
        <taxon>Ecdysozoa</taxon>
        <taxon>Arthropoda</taxon>
        <taxon>Hexapoda</taxon>
        <taxon>Insecta</taxon>
        <taxon>Pterygota</taxon>
        <taxon>Neoptera</taxon>
        <taxon>Endopterygota</taxon>
        <taxon>Lepidoptera</taxon>
        <taxon>Glossata</taxon>
        <taxon>Ditrysia</taxon>
        <taxon>Tineoidea</taxon>
        <taxon>Psychidae</taxon>
        <taxon>Oiketicinae</taxon>
        <taxon>Eumeta</taxon>
    </lineage>
</organism>
<evidence type="ECO:0000313" key="3">
    <source>
        <dbReference type="Proteomes" id="UP000299102"/>
    </source>
</evidence>
<evidence type="ECO:0000256" key="1">
    <source>
        <dbReference type="SAM" id="MobiDB-lite"/>
    </source>
</evidence>
<name>A0A4C1YKL3_EUMVA</name>
<protein>
    <submittedName>
        <fullName evidence="2">Uncharacterized protein</fullName>
    </submittedName>
</protein>
<reference evidence="2 3" key="1">
    <citation type="journal article" date="2019" name="Commun. Biol.">
        <title>The bagworm genome reveals a unique fibroin gene that provides high tensile strength.</title>
        <authorList>
            <person name="Kono N."/>
            <person name="Nakamura H."/>
            <person name="Ohtoshi R."/>
            <person name="Tomita M."/>
            <person name="Numata K."/>
            <person name="Arakawa K."/>
        </authorList>
    </citation>
    <scope>NUCLEOTIDE SEQUENCE [LARGE SCALE GENOMIC DNA]</scope>
</reference>
<proteinExistence type="predicted"/>
<accession>A0A4C1YKL3</accession>
<evidence type="ECO:0000313" key="2">
    <source>
        <dbReference type="EMBL" id="GBP76736.1"/>
    </source>
</evidence>
<feature type="region of interest" description="Disordered" evidence="1">
    <location>
        <begin position="73"/>
        <end position="92"/>
    </location>
</feature>
<sequence>MLNTYSSDSKRWVENNHTTCSVVEDSNSDRAADMEKLTDDFVTKGVVKLNHCLVDFVKVSVIDIVIAFATTRQQPPTGAMDQRAARSPKPSV</sequence>
<dbReference type="AlphaFoldDB" id="A0A4C1YKL3"/>
<dbReference type="EMBL" id="BGZK01001301">
    <property type="protein sequence ID" value="GBP76736.1"/>
    <property type="molecule type" value="Genomic_DNA"/>
</dbReference>